<dbReference type="EMBL" id="CATNWA010018360">
    <property type="protein sequence ID" value="CAI9606874.1"/>
    <property type="molecule type" value="Genomic_DNA"/>
</dbReference>
<protein>
    <submittedName>
        <fullName evidence="1">Uncharacterized protein</fullName>
    </submittedName>
</protein>
<keyword evidence="2" id="KW-1185">Reference proteome</keyword>
<name>A0ABN9GD34_9NEOB</name>
<reference evidence="1" key="1">
    <citation type="submission" date="2023-05" db="EMBL/GenBank/DDBJ databases">
        <authorList>
            <person name="Stuckert A."/>
        </authorList>
    </citation>
    <scope>NUCLEOTIDE SEQUENCE</scope>
</reference>
<dbReference type="Proteomes" id="UP001162483">
    <property type="component" value="Unassembled WGS sequence"/>
</dbReference>
<comment type="caution">
    <text evidence="1">The sequence shown here is derived from an EMBL/GenBank/DDBJ whole genome shotgun (WGS) entry which is preliminary data.</text>
</comment>
<accession>A0ABN9GD34</accession>
<organism evidence="1 2">
    <name type="scientific">Staurois parvus</name>
    <dbReference type="NCBI Taxonomy" id="386267"/>
    <lineage>
        <taxon>Eukaryota</taxon>
        <taxon>Metazoa</taxon>
        <taxon>Chordata</taxon>
        <taxon>Craniata</taxon>
        <taxon>Vertebrata</taxon>
        <taxon>Euteleostomi</taxon>
        <taxon>Amphibia</taxon>
        <taxon>Batrachia</taxon>
        <taxon>Anura</taxon>
        <taxon>Neobatrachia</taxon>
        <taxon>Ranoidea</taxon>
        <taxon>Ranidae</taxon>
        <taxon>Staurois</taxon>
    </lineage>
</organism>
<evidence type="ECO:0000313" key="1">
    <source>
        <dbReference type="EMBL" id="CAI9606874.1"/>
    </source>
</evidence>
<gene>
    <name evidence="1" type="ORF">SPARVUS_LOCUS13851156</name>
</gene>
<proteinExistence type="predicted"/>
<evidence type="ECO:0000313" key="2">
    <source>
        <dbReference type="Proteomes" id="UP001162483"/>
    </source>
</evidence>
<sequence>MSVRTVWSLGNLSRAVIRGAAVRCVLTVGGRWGGSRARGLPGWHSRSSPLCTMSAGSRGGNLRPPFILMSAAAFSIFSKLREEDEDLSESEQQIVYMLKKAKSSSWVSPTLRGQQGLG</sequence>